<reference evidence="2" key="1">
    <citation type="submission" date="2020-07" db="EMBL/GenBank/DDBJ databases">
        <title>Highly diverse flavobacterial phages as mortality factor during North Sea spring blooms.</title>
        <authorList>
            <person name="Bartlau N."/>
            <person name="Wichels A."/>
            <person name="Krohne G."/>
            <person name="Adriaenssens E.M."/>
            <person name="Heins A."/>
            <person name="Fuchs B.M."/>
            <person name="Amann R."/>
            <person name="Moraru C."/>
        </authorList>
    </citation>
    <scope>NUCLEOTIDE SEQUENCE</scope>
</reference>
<sequence>MYKVRHCSEGTKSNQVHKNKELKTKEKNKPNAELYTVFLTEKIMKAYFKKDGTLIIAAEDKKENAAIEEFTEKNLQMFYKYPIGMRKKHQ</sequence>
<dbReference type="EMBL" id="MT732473">
    <property type="protein sequence ID" value="QQV91399.1"/>
    <property type="molecule type" value="Genomic_DNA"/>
</dbReference>
<feature type="region of interest" description="Disordered" evidence="1">
    <location>
        <begin position="1"/>
        <end position="25"/>
    </location>
</feature>
<organism evidence="2 3">
    <name type="scientific">Polaribacter phage Leef_1</name>
    <dbReference type="NCBI Taxonomy" id="2745684"/>
    <lineage>
        <taxon>Viruses</taxon>
        <taxon>Duplodnaviria</taxon>
        <taxon>Heunggongvirae</taxon>
        <taxon>Uroviricota</taxon>
        <taxon>Caudoviricetes</taxon>
        <taxon>Helgolandviridae</taxon>
        <taxon>Leefvirus</taxon>
        <taxon>Leefvirus Leef</taxon>
    </lineage>
</organism>
<evidence type="ECO:0000256" key="1">
    <source>
        <dbReference type="SAM" id="MobiDB-lite"/>
    </source>
</evidence>
<dbReference type="Gene3D" id="3.40.190.190">
    <property type="entry name" value="CypI, domain 2"/>
    <property type="match status" value="1"/>
</dbReference>
<name>A0A8E4ZM46_9CAUD</name>
<protein>
    <submittedName>
        <fullName evidence="2">Uncharacterized protein</fullName>
    </submittedName>
</protein>
<evidence type="ECO:0000313" key="3">
    <source>
        <dbReference type="Proteomes" id="UP000693839"/>
    </source>
</evidence>
<keyword evidence="3" id="KW-1185">Reference proteome</keyword>
<dbReference type="InterPro" id="IPR043100">
    <property type="entry name" value="CypI_dom_II"/>
</dbReference>
<dbReference type="Proteomes" id="UP000693839">
    <property type="component" value="Segment"/>
</dbReference>
<evidence type="ECO:0000313" key="2">
    <source>
        <dbReference type="EMBL" id="QQV91399.1"/>
    </source>
</evidence>
<proteinExistence type="predicted"/>
<accession>A0A8E4ZM46</accession>
<gene>
    <name evidence="2" type="ORF">Leef1_34</name>
</gene>